<dbReference type="Proteomes" id="UP000004828">
    <property type="component" value="Unassembled WGS sequence"/>
</dbReference>
<dbReference type="Pfam" id="PF03796">
    <property type="entry name" value="DnaB_C"/>
    <property type="match status" value="1"/>
</dbReference>
<gene>
    <name evidence="12" type="primary">dnaB</name>
    <name evidence="12" type="ORF">ROSINTL182_06508</name>
</gene>
<dbReference type="PANTHER" id="PTHR30153:SF2">
    <property type="entry name" value="REPLICATIVE DNA HELICASE"/>
    <property type="match status" value="1"/>
</dbReference>
<dbReference type="GO" id="GO:0006260">
    <property type="term" value="P:DNA replication"/>
    <property type="evidence" value="ECO:0007669"/>
    <property type="project" value="UniProtKB-KW"/>
</dbReference>
<comment type="caution">
    <text evidence="12">The sequence shown here is derived from an EMBL/GenBank/DDBJ whole genome shotgun (WGS) entry which is preliminary data.</text>
</comment>
<evidence type="ECO:0000256" key="9">
    <source>
        <dbReference type="ARBA" id="ARBA00044969"/>
    </source>
</evidence>
<protein>
    <recommendedName>
        <fullName evidence="9">DNA 5'-3' helicase</fullName>
        <ecNumber evidence="9">5.6.2.3</ecNumber>
    </recommendedName>
</protein>
<dbReference type="GO" id="GO:0016887">
    <property type="term" value="F:ATP hydrolysis activity"/>
    <property type="evidence" value="ECO:0007669"/>
    <property type="project" value="RHEA"/>
</dbReference>
<dbReference type="SUPFAM" id="SSF48024">
    <property type="entry name" value="N-terminal domain of DnaB helicase"/>
    <property type="match status" value="1"/>
</dbReference>
<keyword evidence="8" id="KW-0413">Isomerase</keyword>
<reference evidence="12 13" key="1">
    <citation type="submission" date="2009-08" db="EMBL/GenBank/DDBJ databases">
        <authorList>
            <person name="Weinstock G."/>
            <person name="Sodergren E."/>
            <person name="Clifton S."/>
            <person name="Fulton L."/>
            <person name="Fulton B."/>
            <person name="Courtney L."/>
            <person name="Fronick C."/>
            <person name="Harrison M."/>
            <person name="Strong C."/>
            <person name="Farmer C."/>
            <person name="Delahaunty K."/>
            <person name="Markovic C."/>
            <person name="Hall O."/>
            <person name="Minx P."/>
            <person name="Tomlinson C."/>
            <person name="Mitreva M."/>
            <person name="Nelson J."/>
            <person name="Hou S."/>
            <person name="Wollam A."/>
            <person name="Pepin K.H."/>
            <person name="Johnson M."/>
            <person name="Bhonagiri V."/>
            <person name="Nash W.E."/>
            <person name="Warren W."/>
            <person name="Chinwalla A."/>
            <person name="Mardis E.R."/>
            <person name="Wilson R.K."/>
        </authorList>
    </citation>
    <scope>NUCLEOTIDE SEQUENCE [LARGE SCALE GENOMIC DNA]</scope>
    <source>
        <strain evidence="12 13">L1-82</strain>
    </source>
</reference>
<dbReference type="PROSITE" id="PS51199">
    <property type="entry name" value="SF4_HELICASE"/>
    <property type="match status" value="1"/>
</dbReference>
<dbReference type="RefSeq" id="WP_006856635.1">
    <property type="nucleotide sequence ID" value="NZ_GG692718.1"/>
</dbReference>
<evidence type="ECO:0000256" key="8">
    <source>
        <dbReference type="ARBA" id="ARBA00023235"/>
    </source>
</evidence>
<dbReference type="InterPro" id="IPR036185">
    <property type="entry name" value="DNA_heli_DnaB-like_N_sf"/>
</dbReference>
<dbReference type="GO" id="GO:0043139">
    <property type="term" value="F:5'-3' DNA helicase activity"/>
    <property type="evidence" value="ECO:0007669"/>
    <property type="project" value="UniProtKB-EC"/>
</dbReference>
<keyword evidence="7" id="KW-0238">DNA-binding</keyword>
<evidence type="ECO:0000256" key="1">
    <source>
        <dbReference type="ARBA" id="ARBA00008428"/>
    </source>
</evidence>
<sequence length="267" mass="30022">MEETLINRTMPNSREAEQSVIGSMIMDKDAILTAMEMLISEDFYYKQYGILFDTMIELYSKGLPVDLVTLQNKLKEKDVPAEIASLEFVRDLLNAVPTSANVKYYAQIVKDNSMRRKLIKLNEEIENECYMGKESVETVMDITEKKVFDLLSTRGGGGDYVPIRQVVMNALEKIENAAKTSGTVTGIPTGFIDLDYRTAGLQPSDLILIAARPSMGKTALRHKSASHVVFQPEENLFLFLQPLSYYFSIFANFVYCGSHTRLTVPIG</sequence>
<dbReference type="SUPFAM" id="SSF52540">
    <property type="entry name" value="P-loop containing nucleoside triphosphate hydrolases"/>
    <property type="match status" value="1"/>
</dbReference>
<evidence type="ECO:0000256" key="6">
    <source>
        <dbReference type="ARBA" id="ARBA00022840"/>
    </source>
</evidence>
<feature type="non-terminal residue" evidence="12">
    <location>
        <position position="267"/>
    </location>
</feature>
<dbReference type="GO" id="GO:0005524">
    <property type="term" value="F:ATP binding"/>
    <property type="evidence" value="ECO:0007669"/>
    <property type="project" value="UniProtKB-KW"/>
</dbReference>
<evidence type="ECO:0000256" key="3">
    <source>
        <dbReference type="ARBA" id="ARBA00022741"/>
    </source>
</evidence>
<dbReference type="Pfam" id="PF00772">
    <property type="entry name" value="DnaB"/>
    <property type="match status" value="1"/>
</dbReference>
<dbReference type="InterPro" id="IPR007694">
    <property type="entry name" value="DNA_helicase_DnaB-like_C"/>
</dbReference>
<evidence type="ECO:0000256" key="10">
    <source>
        <dbReference type="ARBA" id="ARBA00048954"/>
    </source>
</evidence>
<evidence type="ECO:0000313" key="13">
    <source>
        <dbReference type="Proteomes" id="UP000004828"/>
    </source>
</evidence>
<evidence type="ECO:0000313" key="12">
    <source>
        <dbReference type="EMBL" id="EEV01602.1"/>
    </source>
</evidence>
<dbReference type="PANTHER" id="PTHR30153">
    <property type="entry name" value="REPLICATIVE DNA HELICASE DNAB"/>
    <property type="match status" value="1"/>
</dbReference>
<comment type="catalytic activity">
    <reaction evidence="10">
        <text>ATP + H2O = ADP + phosphate + H(+)</text>
        <dbReference type="Rhea" id="RHEA:13065"/>
        <dbReference type="ChEBI" id="CHEBI:15377"/>
        <dbReference type="ChEBI" id="CHEBI:15378"/>
        <dbReference type="ChEBI" id="CHEBI:30616"/>
        <dbReference type="ChEBI" id="CHEBI:43474"/>
        <dbReference type="ChEBI" id="CHEBI:456216"/>
        <dbReference type="EC" id="5.6.2.3"/>
    </reaction>
</comment>
<dbReference type="Gene3D" id="1.10.860.10">
    <property type="entry name" value="DNAb Helicase, Chain A"/>
    <property type="match status" value="1"/>
</dbReference>
<dbReference type="GO" id="GO:0005829">
    <property type="term" value="C:cytosol"/>
    <property type="evidence" value="ECO:0007669"/>
    <property type="project" value="TreeGrafter"/>
</dbReference>
<feature type="domain" description="SF4 helicase" evidence="11">
    <location>
        <begin position="180"/>
        <end position="217"/>
    </location>
</feature>
<evidence type="ECO:0000256" key="4">
    <source>
        <dbReference type="ARBA" id="ARBA00022801"/>
    </source>
</evidence>
<dbReference type="AlphaFoldDB" id="C7G9C9"/>
<keyword evidence="6" id="KW-0067">ATP-binding</keyword>
<proteinExistence type="inferred from homology"/>
<organism evidence="12 13">
    <name type="scientific">Roseburia intestinalis L1-82</name>
    <dbReference type="NCBI Taxonomy" id="536231"/>
    <lineage>
        <taxon>Bacteria</taxon>
        <taxon>Bacillati</taxon>
        <taxon>Bacillota</taxon>
        <taxon>Clostridia</taxon>
        <taxon>Lachnospirales</taxon>
        <taxon>Lachnospiraceae</taxon>
        <taxon>Roseburia</taxon>
    </lineage>
</organism>
<name>C7G9C9_9FIRM</name>
<dbReference type="InterPro" id="IPR007693">
    <property type="entry name" value="DNA_helicase_DnaB-like_N"/>
</dbReference>
<evidence type="ECO:0000256" key="7">
    <source>
        <dbReference type="ARBA" id="ARBA00023125"/>
    </source>
</evidence>
<keyword evidence="3" id="KW-0547">Nucleotide-binding</keyword>
<comment type="similarity">
    <text evidence="1">Belongs to the helicase family. DnaB subfamily.</text>
</comment>
<dbReference type="InterPro" id="IPR016136">
    <property type="entry name" value="DNA_helicase_N/primase_C"/>
</dbReference>
<dbReference type="EC" id="5.6.2.3" evidence="9"/>
<keyword evidence="2" id="KW-0235">DNA replication</keyword>
<dbReference type="Gene3D" id="3.40.50.300">
    <property type="entry name" value="P-loop containing nucleotide triphosphate hydrolases"/>
    <property type="match status" value="1"/>
</dbReference>
<dbReference type="GO" id="GO:0003677">
    <property type="term" value="F:DNA binding"/>
    <property type="evidence" value="ECO:0007669"/>
    <property type="project" value="UniProtKB-KW"/>
</dbReference>
<dbReference type="HOGENOM" id="CLU_005373_5_1_9"/>
<dbReference type="InterPro" id="IPR027417">
    <property type="entry name" value="P-loop_NTPase"/>
</dbReference>
<evidence type="ECO:0000256" key="2">
    <source>
        <dbReference type="ARBA" id="ARBA00022705"/>
    </source>
</evidence>
<accession>C7G9C9</accession>
<keyword evidence="5 12" id="KW-0347">Helicase</keyword>
<evidence type="ECO:0000259" key="11">
    <source>
        <dbReference type="PROSITE" id="PS51199"/>
    </source>
</evidence>
<keyword evidence="4 12" id="KW-0378">Hydrolase</keyword>
<evidence type="ECO:0000256" key="5">
    <source>
        <dbReference type="ARBA" id="ARBA00022806"/>
    </source>
</evidence>
<dbReference type="EMBL" id="ABYJ02000068">
    <property type="protein sequence ID" value="EEV01602.1"/>
    <property type="molecule type" value="Genomic_DNA"/>
</dbReference>